<sequence>MHGRSLPARTGSPRDRCNFLSTDPWPAAPRSQRSASRLKLLNQKIAMPLPDMWHHARYKKLQPRSTKR</sequence>
<keyword evidence="3" id="KW-1185">Reference proteome</keyword>
<reference evidence="2 3" key="1">
    <citation type="journal article" date="2014" name="Genome Announc.">
        <title>Draft Genome Sequence of Lysobacter capsici AZ78, a Bacterium Antagonistic to Plant-Pathogenic Oomycetes.</title>
        <authorList>
            <person name="Puopolo G."/>
            <person name="Sonego P."/>
            <person name="Engelen K."/>
            <person name="Pertot I."/>
        </authorList>
    </citation>
    <scope>NUCLEOTIDE SEQUENCE [LARGE SCALE GENOMIC DNA]</scope>
    <source>
        <strain evidence="2 3">AZ78</strain>
    </source>
</reference>
<gene>
    <name evidence="2" type="ORF">AZ78_1009</name>
</gene>
<organism evidence="2 3">
    <name type="scientific">Lysobacter capsici AZ78</name>
    <dbReference type="NCBI Taxonomy" id="1444315"/>
    <lineage>
        <taxon>Bacteria</taxon>
        <taxon>Pseudomonadati</taxon>
        <taxon>Pseudomonadota</taxon>
        <taxon>Gammaproteobacteria</taxon>
        <taxon>Lysobacterales</taxon>
        <taxon>Lysobacteraceae</taxon>
        <taxon>Lysobacter</taxon>
    </lineage>
</organism>
<name>A0A108U6I6_9GAMM</name>
<proteinExistence type="predicted"/>
<dbReference type="Proteomes" id="UP000023435">
    <property type="component" value="Unassembled WGS sequence"/>
</dbReference>
<accession>A0A108U6I6</accession>
<comment type="caution">
    <text evidence="2">The sequence shown here is derived from an EMBL/GenBank/DDBJ whole genome shotgun (WGS) entry which is preliminary data.</text>
</comment>
<protein>
    <submittedName>
        <fullName evidence="2">Uncharacterized protein</fullName>
    </submittedName>
</protein>
<evidence type="ECO:0000256" key="1">
    <source>
        <dbReference type="SAM" id="MobiDB-lite"/>
    </source>
</evidence>
<evidence type="ECO:0000313" key="2">
    <source>
        <dbReference type="EMBL" id="KWS03462.1"/>
    </source>
</evidence>
<dbReference type="AlphaFoldDB" id="A0A108U6I6"/>
<dbReference type="EMBL" id="JAJA02000001">
    <property type="protein sequence ID" value="KWS03462.1"/>
    <property type="molecule type" value="Genomic_DNA"/>
</dbReference>
<evidence type="ECO:0000313" key="3">
    <source>
        <dbReference type="Proteomes" id="UP000023435"/>
    </source>
</evidence>
<feature type="region of interest" description="Disordered" evidence="1">
    <location>
        <begin position="1"/>
        <end position="34"/>
    </location>
</feature>